<feature type="signal peptide" evidence="3">
    <location>
        <begin position="1"/>
        <end position="41"/>
    </location>
</feature>
<dbReference type="Pfam" id="PF02518">
    <property type="entry name" value="HATPase_c"/>
    <property type="match status" value="1"/>
</dbReference>
<comment type="caution">
    <text evidence="5">The sequence shown here is derived from an EMBL/GenBank/DDBJ whole genome shotgun (WGS) entry which is preliminary data.</text>
</comment>
<dbReference type="EMBL" id="DSOV01000004">
    <property type="protein sequence ID" value="HEN40932.1"/>
    <property type="molecule type" value="Genomic_DNA"/>
</dbReference>
<dbReference type="SUPFAM" id="SSF53850">
    <property type="entry name" value="Periplasmic binding protein-like II"/>
    <property type="match status" value="1"/>
</dbReference>
<dbReference type="InterPro" id="IPR036890">
    <property type="entry name" value="HATPase_C_sf"/>
</dbReference>
<dbReference type="AlphaFoldDB" id="A0A831XD20"/>
<evidence type="ECO:0000256" key="2">
    <source>
        <dbReference type="ARBA" id="ARBA00012438"/>
    </source>
</evidence>
<evidence type="ECO:0000256" key="1">
    <source>
        <dbReference type="ARBA" id="ARBA00000085"/>
    </source>
</evidence>
<dbReference type="InterPro" id="IPR005467">
    <property type="entry name" value="His_kinase_dom"/>
</dbReference>
<accession>A0A831XD20</accession>
<sequence>MQRATLHHGDTAARRLRSAPLCFFLAAALLCLALFAGAAAAGPASQGKATIIVGGDLNYPPYEFIDKDGRPAGFNVELTRAIADVMGMNVEIRLGAWGEMREGLESGEIDILQGIVYTEERAKVYDFSPPHAMIYQSIWTRKGEKIRSLQGLRGKEVIVMKRSVMHDFMLENNLGAALVLTDSLAEALRLLASGKHDCALVAKLPGQYLVKELGLANIAPAAKPLVVQKYGYAVKKGNVELLNQFSEGLAILKRSGQFQAIHNRWLGVLEPPHISWQRVVRYVAMAALPLLFVLTGTVVWSRTLQKRVAQRTEELAREVAEKNRALEELRLHQDRLIQADKMASLGILVSGVAHEINNPNGLILLNLPLLAEAFRRAGPILEAHYRENGDFSLGWHPYSRMRKEIPHLFTETQEAAKRIKRIVEDLKDFARRDDTAVSTPFSLNAVLRTALRLVRNTIRETTENLVVEYGSPLPEVRGAPQRIEQVVVNLLLNACQALEERGKRIAVATFHDRERDEVVLTVRDEGRGIPQEHFPHLTDPFFTTKREEGGTGLGLWISAGIVRDHNGLLEFDSPPGGGTLVSLRLPALKEEER</sequence>
<dbReference type="InterPro" id="IPR036097">
    <property type="entry name" value="HisK_dim/P_sf"/>
</dbReference>
<dbReference type="Gene3D" id="3.30.565.10">
    <property type="entry name" value="Histidine kinase-like ATPase, C-terminal domain"/>
    <property type="match status" value="1"/>
</dbReference>
<dbReference type="InterPro" id="IPR003594">
    <property type="entry name" value="HATPase_dom"/>
</dbReference>
<dbReference type="Pfam" id="PF00497">
    <property type="entry name" value="SBP_bac_3"/>
    <property type="match status" value="1"/>
</dbReference>
<dbReference type="InterPro" id="IPR001638">
    <property type="entry name" value="Solute-binding_3/MltF_N"/>
</dbReference>
<reference evidence="5" key="1">
    <citation type="journal article" date="2020" name="mSystems">
        <title>Genome- and Community-Level Interaction Insights into Carbon Utilization and Element Cycling Functions of Hydrothermarchaeota in Hydrothermal Sediment.</title>
        <authorList>
            <person name="Zhou Z."/>
            <person name="Liu Y."/>
            <person name="Xu W."/>
            <person name="Pan J."/>
            <person name="Luo Z.H."/>
            <person name="Li M."/>
        </authorList>
    </citation>
    <scope>NUCLEOTIDE SEQUENCE [LARGE SCALE GENOMIC DNA]</scope>
    <source>
        <strain evidence="5">SpSt-349</strain>
    </source>
</reference>
<gene>
    <name evidence="5" type="ORF">ENQ87_00945</name>
</gene>
<dbReference type="SUPFAM" id="SSF47384">
    <property type="entry name" value="Homodimeric domain of signal transducing histidine kinase"/>
    <property type="match status" value="1"/>
</dbReference>
<dbReference type="GO" id="GO:0000155">
    <property type="term" value="F:phosphorelay sensor kinase activity"/>
    <property type="evidence" value="ECO:0007669"/>
    <property type="project" value="InterPro"/>
</dbReference>
<feature type="domain" description="Histidine kinase" evidence="4">
    <location>
        <begin position="351"/>
        <end position="589"/>
    </location>
</feature>
<proteinExistence type="predicted"/>
<comment type="catalytic activity">
    <reaction evidence="1">
        <text>ATP + protein L-histidine = ADP + protein N-phospho-L-histidine.</text>
        <dbReference type="EC" id="2.7.13.3"/>
    </reaction>
</comment>
<dbReference type="CDD" id="cd13704">
    <property type="entry name" value="PBP2_HisK"/>
    <property type="match status" value="1"/>
</dbReference>
<dbReference type="Gene3D" id="1.10.287.130">
    <property type="match status" value="1"/>
</dbReference>
<evidence type="ECO:0000313" key="5">
    <source>
        <dbReference type="EMBL" id="HEN40932.1"/>
    </source>
</evidence>
<name>A0A831XD20_GEOME</name>
<evidence type="ECO:0000256" key="3">
    <source>
        <dbReference type="SAM" id="SignalP"/>
    </source>
</evidence>
<organism evidence="5">
    <name type="scientific">Geobacter metallireducens</name>
    <dbReference type="NCBI Taxonomy" id="28232"/>
    <lineage>
        <taxon>Bacteria</taxon>
        <taxon>Pseudomonadati</taxon>
        <taxon>Thermodesulfobacteriota</taxon>
        <taxon>Desulfuromonadia</taxon>
        <taxon>Geobacterales</taxon>
        <taxon>Geobacteraceae</taxon>
        <taxon>Geobacter</taxon>
    </lineage>
</organism>
<dbReference type="SUPFAM" id="SSF55874">
    <property type="entry name" value="ATPase domain of HSP90 chaperone/DNA topoisomerase II/histidine kinase"/>
    <property type="match status" value="1"/>
</dbReference>
<evidence type="ECO:0000259" key="4">
    <source>
        <dbReference type="PROSITE" id="PS50109"/>
    </source>
</evidence>
<dbReference type="InterPro" id="IPR004358">
    <property type="entry name" value="Sig_transdc_His_kin-like_C"/>
</dbReference>
<dbReference type="PRINTS" id="PR00344">
    <property type="entry name" value="BCTRLSENSOR"/>
</dbReference>
<dbReference type="EC" id="2.7.13.3" evidence="2"/>
<dbReference type="PROSITE" id="PS50109">
    <property type="entry name" value="HIS_KIN"/>
    <property type="match status" value="1"/>
</dbReference>
<dbReference type="SMART" id="SM00062">
    <property type="entry name" value="PBPb"/>
    <property type="match status" value="1"/>
</dbReference>
<keyword evidence="3" id="KW-0732">Signal</keyword>
<dbReference type="PANTHER" id="PTHR43065">
    <property type="entry name" value="SENSOR HISTIDINE KINASE"/>
    <property type="match status" value="1"/>
</dbReference>
<dbReference type="Gene3D" id="3.40.190.10">
    <property type="entry name" value="Periplasmic binding protein-like II"/>
    <property type="match status" value="2"/>
</dbReference>
<feature type="chain" id="PRO_5032552536" description="histidine kinase" evidence="3">
    <location>
        <begin position="42"/>
        <end position="593"/>
    </location>
</feature>
<protein>
    <recommendedName>
        <fullName evidence="2">histidine kinase</fullName>
        <ecNumber evidence="2">2.7.13.3</ecNumber>
    </recommendedName>
</protein>
<dbReference type="SMART" id="SM00387">
    <property type="entry name" value="HATPase_c"/>
    <property type="match status" value="1"/>
</dbReference>
<dbReference type="PANTHER" id="PTHR43065:SF42">
    <property type="entry name" value="TWO-COMPONENT SENSOR PPRA"/>
    <property type="match status" value="1"/>
</dbReference>